<keyword evidence="2" id="KW-0238">DNA-binding</keyword>
<dbReference type="SUPFAM" id="SSF46689">
    <property type="entry name" value="Homeodomain-like"/>
    <property type="match status" value="1"/>
</dbReference>
<protein>
    <recommendedName>
        <fullName evidence="4">HTH araC/xylS-type domain-containing protein</fullName>
    </recommendedName>
</protein>
<evidence type="ECO:0000259" key="4">
    <source>
        <dbReference type="PROSITE" id="PS01124"/>
    </source>
</evidence>
<dbReference type="PROSITE" id="PS01124">
    <property type="entry name" value="HTH_ARAC_FAMILY_2"/>
    <property type="match status" value="1"/>
</dbReference>
<dbReference type="InterPro" id="IPR050204">
    <property type="entry name" value="AraC_XylS_family_regulators"/>
</dbReference>
<dbReference type="PANTHER" id="PTHR46796">
    <property type="entry name" value="HTH-TYPE TRANSCRIPTIONAL ACTIVATOR RHAS-RELATED"/>
    <property type="match status" value="1"/>
</dbReference>
<dbReference type="GO" id="GO:0003700">
    <property type="term" value="F:DNA-binding transcription factor activity"/>
    <property type="evidence" value="ECO:0007669"/>
    <property type="project" value="InterPro"/>
</dbReference>
<keyword evidence="3" id="KW-0804">Transcription</keyword>
<dbReference type="GO" id="GO:0043565">
    <property type="term" value="F:sequence-specific DNA binding"/>
    <property type="evidence" value="ECO:0007669"/>
    <property type="project" value="InterPro"/>
</dbReference>
<evidence type="ECO:0000313" key="5">
    <source>
        <dbReference type="EMBL" id="KAA6308693.1"/>
    </source>
</evidence>
<dbReference type="PANTHER" id="PTHR46796:SF13">
    <property type="entry name" value="HTH-TYPE TRANSCRIPTIONAL ACTIVATOR RHAS"/>
    <property type="match status" value="1"/>
</dbReference>
<dbReference type="InterPro" id="IPR046532">
    <property type="entry name" value="DUF6597"/>
</dbReference>
<name>A0A5J4PJX9_9ZZZZ</name>
<feature type="domain" description="HTH araC/xylS-type" evidence="4">
    <location>
        <begin position="166"/>
        <end position="266"/>
    </location>
</feature>
<gene>
    <name evidence="5" type="ORF">EZS27_039687</name>
</gene>
<accession>A0A5J4PJX9</accession>
<comment type="caution">
    <text evidence="5">The sequence shown here is derived from an EMBL/GenBank/DDBJ whole genome shotgun (WGS) entry which is preliminary data.</text>
</comment>
<dbReference type="InterPro" id="IPR018060">
    <property type="entry name" value="HTH_AraC"/>
</dbReference>
<evidence type="ECO:0000256" key="3">
    <source>
        <dbReference type="ARBA" id="ARBA00023163"/>
    </source>
</evidence>
<keyword evidence="1" id="KW-0805">Transcription regulation</keyword>
<feature type="non-terminal residue" evidence="5">
    <location>
        <position position="1"/>
    </location>
</feature>
<dbReference type="InterPro" id="IPR009057">
    <property type="entry name" value="Homeodomain-like_sf"/>
</dbReference>
<evidence type="ECO:0000256" key="1">
    <source>
        <dbReference type="ARBA" id="ARBA00023015"/>
    </source>
</evidence>
<sequence>KYKNLYVLLPKNKRRMYQEHQPHSLLLPFVETYWTAESFVEGAEKSKILPDGCVDIMFSFGGTSATGGLKPFLPHIVGTMTSYSKIIYTGRVCMLGIRFKPVGITAFTRVPVNEFTNRLIDMTLVDTLFDERFYDTLPEKDSLKASMQHIDNYLINKLSYIFQPDRRIICAIDLIRQTKGILPLTAVAEQACLCQRHFERVFKSTVGISPKAFSKITKFNYTRYYLKTYPSESLYSAAVDCGYYDHTHLIKDFKTLAGDVPANFRH</sequence>
<dbReference type="EMBL" id="SNRY01008354">
    <property type="protein sequence ID" value="KAA6308693.1"/>
    <property type="molecule type" value="Genomic_DNA"/>
</dbReference>
<dbReference type="Pfam" id="PF20240">
    <property type="entry name" value="DUF6597"/>
    <property type="match status" value="1"/>
</dbReference>
<evidence type="ECO:0000256" key="2">
    <source>
        <dbReference type="ARBA" id="ARBA00023125"/>
    </source>
</evidence>
<dbReference type="SMART" id="SM00342">
    <property type="entry name" value="HTH_ARAC"/>
    <property type="match status" value="1"/>
</dbReference>
<proteinExistence type="predicted"/>
<organism evidence="5">
    <name type="scientific">termite gut metagenome</name>
    <dbReference type="NCBI Taxonomy" id="433724"/>
    <lineage>
        <taxon>unclassified sequences</taxon>
        <taxon>metagenomes</taxon>
        <taxon>organismal metagenomes</taxon>
    </lineage>
</organism>
<dbReference type="AlphaFoldDB" id="A0A5J4PJX9"/>
<dbReference type="Pfam" id="PF12833">
    <property type="entry name" value="HTH_18"/>
    <property type="match status" value="1"/>
</dbReference>
<reference evidence="5" key="1">
    <citation type="submission" date="2019-03" db="EMBL/GenBank/DDBJ databases">
        <title>Single cell metagenomics reveals metabolic interactions within the superorganism composed of flagellate Streblomastix strix and complex community of Bacteroidetes bacteria on its surface.</title>
        <authorList>
            <person name="Treitli S.C."/>
            <person name="Kolisko M."/>
            <person name="Husnik F."/>
            <person name="Keeling P."/>
            <person name="Hampl V."/>
        </authorList>
    </citation>
    <scope>NUCLEOTIDE SEQUENCE</scope>
    <source>
        <strain evidence="5">STM</strain>
    </source>
</reference>
<dbReference type="Gene3D" id="1.10.10.60">
    <property type="entry name" value="Homeodomain-like"/>
    <property type="match status" value="1"/>
</dbReference>